<protein>
    <submittedName>
        <fullName evidence="1">Jg942 protein</fullName>
    </submittedName>
</protein>
<dbReference type="AlphaFoldDB" id="A0A8S4SQZ9"/>
<accession>A0A8S4SQZ9</accession>
<gene>
    <name evidence="1" type="primary">jg942</name>
    <name evidence="1" type="ORF">PAEG_LOCUS27714</name>
</gene>
<name>A0A8S4SQZ9_9NEOP</name>
<organism evidence="1 2">
    <name type="scientific">Pararge aegeria aegeria</name>
    <dbReference type="NCBI Taxonomy" id="348720"/>
    <lineage>
        <taxon>Eukaryota</taxon>
        <taxon>Metazoa</taxon>
        <taxon>Ecdysozoa</taxon>
        <taxon>Arthropoda</taxon>
        <taxon>Hexapoda</taxon>
        <taxon>Insecta</taxon>
        <taxon>Pterygota</taxon>
        <taxon>Neoptera</taxon>
        <taxon>Endopterygota</taxon>
        <taxon>Lepidoptera</taxon>
        <taxon>Glossata</taxon>
        <taxon>Ditrysia</taxon>
        <taxon>Papilionoidea</taxon>
        <taxon>Nymphalidae</taxon>
        <taxon>Satyrinae</taxon>
        <taxon>Satyrini</taxon>
        <taxon>Parargina</taxon>
        <taxon>Pararge</taxon>
    </lineage>
</organism>
<comment type="caution">
    <text evidence="1">The sequence shown here is derived from an EMBL/GenBank/DDBJ whole genome shotgun (WGS) entry which is preliminary data.</text>
</comment>
<dbReference type="EMBL" id="CAKXAJ010026533">
    <property type="protein sequence ID" value="CAH2269503.1"/>
    <property type="molecule type" value="Genomic_DNA"/>
</dbReference>
<evidence type="ECO:0000313" key="2">
    <source>
        <dbReference type="Proteomes" id="UP000838756"/>
    </source>
</evidence>
<reference evidence="1" key="1">
    <citation type="submission" date="2022-03" db="EMBL/GenBank/DDBJ databases">
        <authorList>
            <person name="Lindestad O."/>
        </authorList>
    </citation>
    <scope>NUCLEOTIDE SEQUENCE</scope>
</reference>
<feature type="non-terminal residue" evidence="1">
    <location>
        <position position="1"/>
    </location>
</feature>
<keyword evidence="2" id="KW-1185">Reference proteome</keyword>
<dbReference type="Proteomes" id="UP000838756">
    <property type="component" value="Unassembled WGS sequence"/>
</dbReference>
<proteinExistence type="predicted"/>
<sequence>TLLWDSPGGRIDTLESSVTRLQKLADDVPRLEASLSKLSSESHEEEQ</sequence>
<evidence type="ECO:0000313" key="1">
    <source>
        <dbReference type="EMBL" id="CAH2269503.1"/>
    </source>
</evidence>